<feature type="compositionally biased region" description="Low complexity" evidence="1">
    <location>
        <begin position="272"/>
        <end position="284"/>
    </location>
</feature>
<feature type="region of interest" description="Disordered" evidence="1">
    <location>
        <begin position="272"/>
        <end position="321"/>
    </location>
</feature>
<dbReference type="EMBL" id="CAICTM010000258">
    <property type="protein sequence ID" value="CAB9506228.1"/>
    <property type="molecule type" value="Genomic_DNA"/>
</dbReference>
<gene>
    <name evidence="2" type="ORF">SEMRO_259_G101290.1</name>
</gene>
<proteinExistence type="predicted"/>
<feature type="region of interest" description="Disordered" evidence="1">
    <location>
        <begin position="404"/>
        <end position="514"/>
    </location>
</feature>
<evidence type="ECO:0000313" key="2">
    <source>
        <dbReference type="EMBL" id="CAB9506228.1"/>
    </source>
</evidence>
<feature type="compositionally biased region" description="Polar residues" evidence="1">
    <location>
        <begin position="438"/>
        <end position="452"/>
    </location>
</feature>
<comment type="caution">
    <text evidence="2">The sequence shown here is derived from an EMBL/GenBank/DDBJ whole genome shotgun (WGS) entry which is preliminary data.</text>
</comment>
<organism evidence="2 3">
    <name type="scientific">Seminavis robusta</name>
    <dbReference type="NCBI Taxonomy" id="568900"/>
    <lineage>
        <taxon>Eukaryota</taxon>
        <taxon>Sar</taxon>
        <taxon>Stramenopiles</taxon>
        <taxon>Ochrophyta</taxon>
        <taxon>Bacillariophyta</taxon>
        <taxon>Bacillariophyceae</taxon>
        <taxon>Bacillariophycidae</taxon>
        <taxon>Naviculales</taxon>
        <taxon>Naviculaceae</taxon>
        <taxon>Seminavis</taxon>
    </lineage>
</organism>
<feature type="compositionally biased region" description="Polar residues" evidence="1">
    <location>
        <begin position="469"/>
        <end position="480"/>
    </location>
</feature>
<name>A0A9N8H910_9STRA</name>
<feature type="compositionally biased region" description="Polar residues" evidence="1">
    <location>
        <begin position="490"/>
        <end position="505"/>
    </location>
</feature>
<evidence type="ECO:0000256" key="1">
    <source>
        <dbReference type="SAM" id="MobiDB-lite"/>
    </source>
</evidence>
<accession>A0A9N8H910</accession>
<sequence>MPQNRRRSSGSLPVDLLPTKGFLERTFASSKQSATTSQWVQDPKEASIFCCDMVGSEFILQKLKDVQCNPTVLRLEIEDLLTGGDRHQCLMPIVRALVLLDNREWEYIRYVDGFPLEGFFDWQEKKRCDEREYENAGDNLSLTAREVLSWRATIEVRAGTHVQDIIGVFKCIKADQAVTHVSFYGSFGLKGTAEDLVNLIDWSSPSGGLLTNPIFVTLHCGWSTNHQESKPPHVALMTSCIYLLEHPCTVVDQLPNDQKPVRSARGLFSGSVSSRSLSSQQSRSKSVRVPRKRRIFSRADDNDENSQGRGHQHSSQSPAFHKSNTAVELGSMSRRAARAALVAQSAASIVDAWIDHVKPGMIPTKVAARPTRIKKLDDVENEASSASFPTSIERRPRMRYARRMQMQQTPSTSQNDPFRHIDDDDDNDDQKIPASDTYVPSGSISTPKQTGRSKSDGPSGLRELRVATKSHSMRNLQSPSLGGAKDDSIQKSPKSVASCGSTSTRKATKPRRKSDGALNIAWQVDKMTTAATEPCGWYEVAAFDVCSDVHTAELPSETRFWYDLVAYAESSASSGLDLCDDDSSSVSSTSSVSTITAASFGVTTLNSSKKESIQTATTAGTSISVRDLDVNGLVGKGRRIHSLNDLMALREALDAVISESRYLEKGGPDYDWASGSYLSLDGGGCQETSGSKSSGSVSRAA</sequence>
<protein>
    <submittedName>
        <fullName evidence="2">Uncharacterized protein</fullName>
    </submittedName>
</protein>
<feature type="compositionally biased region" description="Low complexity" evidence="1">
    <location>
        <begin position="307"/>
        <end position="317"/>
    </location>
</feature>
<dbReference type="AlphaFoldDB" id="A0A9N8H910"/>
<keyword evidence="3" id="KW-1185">Reference proteome</keyword>
<dbReference type="Proteomes" id="UP001153069">
    <property type="component" value="Unassembled WGS sequence"/>
</dbReference>
<evidence type="ECO:0000313" key="3">
    <source>
        <dbReference type="Proteomes" id="UP001153069"/>
    </source>
</evidence>
<feature type="compositionally biased region" description="Basic residues" evidence="1">
    <location>
        <begin position="285"/>
        <end position="296"/>
    </location>
</feature>
<reference evidence="2" key="1">
    <citation type="submission" date="2020-06" db="EMBL/GenBank/DDBJ databases">
        <authorList>
            <consortium name="Plant Systems Biology data submission"/>
        </authorList>
    </citation>
    <scope>NUCLEOTIDE SEQUENCE</scope>
    <source>
        <strain evidence="2">D6</strain>
    </source>
</reference>